<name>A0A2T7C2R2_9POAL</name>
<dbReference type="SMART" id="SM00256">
    <property type="entry name" value="FBOX"/>
    <property type="match status" value="1"/>
</dbReference>
<dbReference type="Gramene" id="PUZ37642">
    <property type="protein sequence ID" value="PUZ37642"/>
    <property type="gene ID" value="GQ55_9G136200"/>
</dbReference>
<feature type="domain" description="F-box" evidence="1">
    <location>
        <begin position="4"/>
        <end position="50"/>
    </location>
</feature>
<dbReference type="PANTHER" id="PTHR34591">
    <property type="entry name" value="OS03G0653100 PROTEIN-RELATED"/>
    <property type="match status" value="1"/>
</dbReference>
<dbReference type="OrthoDB" id="639965at2759"/>
<evidence type="ECO:0000313" key="3">
    <source>
        <dbReference type="Proteomes" id="UP000244336"/>
    </source>
</evidence>
<dbReference type="InterPro" id="IPR001810">
    <property type="entry name" value="F-box_dom"/>
</dbReference>
<dbReference type="InterPro" id="IPR036047">
    <property type="entry name" value="F-box-like_dom_sf"/>
</dbReference>
<dbReference type="Gene3D" id="1.20.1280.50">
    <property type="match status" value="1"/>
</dbReference>
<evidence type="ECO:0000259" key="1">
    <source>
        <dbReference type="PROSITE" id="PS50181"/>
    </source>
</evidence>
<organism evidence="2 3">
    <name type="scientific">Panicum hallii var. hallii</name>
    <dbReference type="NCBI Taxonomy" id="1504633"/>
    <lineage>
        <taxon>Eukaryota</taxon>
        <taxon>Viridiplantae</taxon>
        <taxon>Streptophyta</taxon>
        <taxon>Embryophyta</taxon>
        <taxon>Tracheophyta</taxon>
        <taxon>Spermatophyta</taxon>
        <taxon>Magnoliopsida</taxon>
        <taxon>Liliopsida</taxon>
        <taxon>Poales</taxon>
        <taxon>Poaceae</taxon>
        <taxon>PACMAD clade</taxon>
        <taxon>Panicoideae</taxon>
        <taxon>Panicodae</taxon>
        <taxon>Paniceae</taxon>
        <taxon>Panicinae</taxon>
        <taxon>Panicum</taxon>
        <taxon>Panicum sect. Panicum</taxon>
    </lineage>
</organism>
<proteinExistence type="predicted"/>
<sequence>METADLTALLPEDVLAGVLRHLTPRGIVRSRCVCKAWRALIDAHPLPRAALLPRSLAGILINFESLGATEFFSRPSANEDRRRRTSAGERRHYLPGDCYDAKSSWRGRLQDHCNGLLYSDYGNCVLNPPTRWCALLPPVPAPASVGTEHHSFQAGHLVYDPAISLHYESNRSGHHRHVFSSKMQEWEERSFVREGKAAGTTVADMRLHWPEKRNAVYWCGVLYVHCQTNFVMRISSSNNKYQVIKPPFDFLEDNYSELYLGRSGKGVCCAAAYGRSMFKVWFLDESCVRMEWVLKYDVDLTGWLLKHKLEPRRQIHGPWTLQDTNFHYDNKHRDENKSIQVSSQETFEWDSDNEKTECSSSSANGDAGHYHDRIDVLGFHPHKKIIFLSEQITRGLACHLNSSKAQDLGCICPTRYDNDYMHNEQGVKQSFPYTPCWTMGPSTEEKKNLEEHANG</sequence>
<keyword evidence="3" id="KW-1185">Reference proteome</keyword>
<dbReference type="PANTHER" id="PTHR34591:SF50">
    <property type="entry name" value="F-BOX DOMAIN-CONTAINING PROTEIN"/>
    <property type="match status" value="1"/>
</dbReference>
<dbReference type="EMBL" id="CM009757">
    <property type="protein sequence ID" value="PUZ37642.1"/>
    <property type="molecule type" value="Genomic_DNA"/>
</dbReference>
<accession>A0A2T7C2R2</accession>
<dbReference type="SUPFAM" id="SSF81383">
    <property type="entry name" value="F-box domain"/>
    <property type="match status" value="1"/>
</dbReference>
<dbReference type="AlphaFoldDB" id="A0A2T7C2R2"/>
<evidence type="ECO:0000313" key="2">
    <source>
        <dbReference type="EMBL" id="PUZ37642.1"/>
    </source>
</evidence>
<dbReference type="STRING" id="1504633.A0A2T7C2R2"/>
<dbReference type="PROSITE" id="PS50181">
    <property type="entry name" value="FBOX"/>
    <property type="match status" value="1"/>
</dbReference>
<dbReference type="Pfam" id="PF00646">
    <property type="entry name" value="F-box"/>
    <property type="match status" value="1"/>
</dbReference>
<dbReference type="Proteomes" id="UP000244336">
    <property type="component" value="Chromosome 9"/>
</dbReference>
<gene>
    <name evidence="2" type="ORF">GQ55_9G136200</name>
</gene>
<protein>
    <recommendedName>
        <fullName evidence="1">F-box domain-containing protein</fullName>
    </recommendedName>
</protein>
<reference evidence="2 3" key="1">
    <citation type="submission" date="2018-04" db="EMBL/GenBank/DDBJ databases">
        <title>WGS assembly of Panicum hallii var. hallii HAL2.</title>
        <authorList>
            <person name="Lovell J."/>
            <person name="Jenkins J."/>
            <person name="Lowry D."/>
            <person name="Mamidi S."/>
            <person name="Sreedasyam A."/>
            <person name="Weng X."/>
            <person name="Barry K."/>
            <person name="Bonette J."/>
            <person name="Campitelli B."/>
            <person name="Daum C."/>
            <person name="Gordon S."/>
            <person name="Gould B."/>
            <person name="Lipzen A."/>
            <person name="MacQueen A."/>
            <person name="Palacio-Mejia J."/>
            <person name="Plott C."/>
            <person name="Shakirov E."/>
            <person name="Shu S."/>
            <person name="Yoshinaga Y."/>
            <person name="Zane M."/>
            <person name="Rokhsar D."/>
            <person name="Grimwood J."/>
            <person name="Schmutz J."/>
            <person name="Juenger T."/>
        </authorList>
    </citation>
    <scope>NUCLEOTIDE SEQUENCE [LARGE SCALE GENOMIC DNA]</scope>
    <source>
        <strain evidence="3">cv. HAL2</strain>
    </source>
</reference>